<keyword evidence="2" id="KW-0328">Glycosyltransferase</keyword>
<feature type="domain" description="Phosphoribosyltransferase" evidence="1">
    <location>
        <begin position="63"/>
        <end position="181"/>
    </location>
</feature>
<organism evidence="2 3">
    <name type="scientific">Flavimaricola marinus</name>
    <dbReference type="NCBI Taxonomy" id="1819565"/>
    <lineage>
        <taxon>Bacteria</taxon>
        <taxon>Pseudomonadati</taxon>
        <taxon>Pseudomonadota</taxon>
        <taxon>Alphaproteobacteria</taxon>
        <taxon>Rhodobacterales</taxon>
        <taxon>Paracoccaceae</taxon>
        <taxon>Flavimaricola</taxon>
    </lineage>
</organism>
<dbReference type="AlphaFoldDB" id="A0A238LHR3"/>
<dbReference type="CDD" id="cd06223">
    <property type="entry name" value="PRTases_typeI"/>
    <property type="match status" value="1"/>
</dbReference>
<dbReference type="PANTHER" id="PTHR43218">
    <property type="entry name" value="PHOSPHORIBOSYLTRANSFERASE-RELATED"/>
    <property type="match status" value="1"/>
</dbReference>
<dbReference type="GO" id="GO:0016757">
    <property type="term" value="F:glycosyltransferase activity"/>
    <property type="evidence" value="ECO:0007669"/>
    <property type="project" value="UniProtKB-KW"/>
</dbReference>
<evidence type="ECO:0000259" key="1">
    <source>
        <dbReference type="Pfam" id="PF00156"/>
    </source>
</evidence>
<keyword evidence="2" id="KW-0808">Transferase</keyword>
<dbReference type="InterPro" id="IPR000836">
    <property type="entry name" value="PRTase_dom"/>
</dbReference>
<evidence type="ECO:0000313" key="2">
    <source>
        <dbReference type="EMBL" id="SMY08935.1"/>
    </source>
</evidence>
<dbReference type="Gene3D" id="3.40.50.2020">
    <property type="match status" value="1"/>
</dbReference>
<dbReference type="Proteomes" id="UP000201613">
    <property type="component" value="Unassembled WGS sequence"/>
</dbReference>
<protein>
    <submittedName>
        <fullName evidence="2">Phosphoribosyltransferase</fullName>
    </submittedName>
</protein>
<reference evidence="2 3" key="1">
    <citation type="submission" date="2017-05" db="EMBL/GenBank/DDBJ databases">
        <authorList>
            <person name="Song R."/>
            <person name="Chenine A.L."/>
            <person name="Ruprecht R.M."/>
        </authorList>
    </citation>
    <scope>NUCLEOTIDE SEQUENCE [LARGE SCALE GENOMIC DNA]</scope>
    <source>
        <strain evidence="2 3">CECT 8899</strain>
    </source>
</reference>
<name>A0A238LHR3_9RHOB</name>
<dbReference type="PANTHER" id="PTHR43218:SF1">
    <property type="entry name" value="PHOSPHORIBOSYLTRANSFERASE"/>
    <property type="match status" value="1"/>
</dbReference>
<sequence length="211" mass="22700">MRLDVWQTLHTDLEPGVQHDGETFAAALGKSQLLLPIRTLDNGRRVASLIVNQASFVVLDMLCDVLASSLNDYRPDVIIGVPTLGLPVAEGVARRLGHSRLVPLGTSRKFWYDEALSVPLKSITTPGGGKRLYIDPRMRPLLKGRVAVIDDVLSSGSSMASVLSLLDLVNVSPSSIGAAMLQGEGWRDHVRNIPVLGAIRTPILPPKGATE</sequence>
<dbReference type="NCBIfam" id="NF004689">
    <property type="entry name" value="PRK06031.1"/>
    <property type="match status" value="1"/>
</dbReference>
<dbReference type="SUPFAM" id="SSF53271">
    <property type="entry name" value="PRTase-like"/>
    <property type="match status" value="1"/>
</dbReference>
<dbReference type="EMBL" id="FXZK01000006">
    <property type="protein sequence ID" value="SMY08935.1"/>
    <property type="molecule type" value="Genomic_DNA"/>
</dbReference>
<keyword evidence="3" id="KW-1185">Reference proteome</keyword>
<dbReference type="RefSeq" id="WP_093993123.1">
    <property type="nucleotide sequence ID" value="NZ_FXZK01000006.1"/>
</dbReference>
<evidence type="ECO:0000313" key="3">
    <source>
        <dbReference type="Proteomes" id="UP000201613"/>
    </source>
</evidence>
<dbReference type="Pfam" id="PF00156">
    <property type="entry name" value="Pribosyltran"/>
    <property type="match status" value="1"/>
</dbReference>
<proteinExistence type="predicted"/>
<dbReference type="OrthoDB" id="7060065at2"/>
<gene>
    <name evidence="2" type="ORF">LOM8899_03094</name>
</gene>
<accession>A0A238LHR3</accession>
<dbReference type="InterPro" id="IPR029057">
    <property type="entry name" value="PRTase-like"/>
</dbReference>